<evidence type="ECO:0000313" key="3">
    <source>
        <dbReference type="Proteomes" id="UP000321534"/>
    </source>
</evidence>
<organism evidence="2 3">
    <name type="scientific">Terrabacter aerolatus</name>
    <dbReference type="NCBI Taxonomy" id="422442"/>
    <lineage>
        <taxon>Bacteria</taxon>
        <taxon>Bacillati</taxon>
        <taxon>Actinomycetota</taxon>
        <taxon>Actinomycetes</taxon>
        <taxon>Micrococcales</taxon>
        <taxon>Intrasporangiaceae</taxon>
        <taxon>Terrabacter</taxon>
    </lineage>
</organism>
<feature type="region of interest" description="Disordered" evidence="1">
    <location>
        <begin position="77"/>
        <end position="105"/>
    </location>
</feature>
<dbReference type="AlphaFoldDB" id="A0A512D617"/>
<evidence type="ECO:0000256" key="1">
    <source>
        <dbReference type="SAM" id="MobiDB-lite"/>
    </source>
</evidence>
<accession>A0A512D617</accession>
<dbReference type="EMBL" id="BJYX01000030">
    <property type="protein sequence ID" value="GEO31924.1"/>
    <property type="molecule type" value="Genomic_DNA"/>
</dbReference>
<comment type="caution">
    <text evidence="2">The sequence shown here is derived from an EMBL/GenBank/DDBJ whole genome shotgun (WGS) entry which is preliminary data.</text>
</comment>
<proteinExistence type="predicted"/>
<evidence type="ECO:0000313" key="2">
    <source>
        <dbReference type="EMBL" id="GEO31924.1"/>
    </source>
</evidence>
<keyword evidence="3" id="KW-1185">Reference proteome</keyword>
<protein>
    <recommendedName>
        <fullName evidence="4">DNA binding HTH domain-containing protein</fullName>
    </recommendedName>
</protein>
<name>A0A512D617_9MICO</name>
<reference evidence="2 3" key="1">
    <citation type="submission" date="2019-07" db="EMBL/GenBank/DDBJ databases">
        <title>Whole genome shotgun sequence of Terrabacter aerolatus NBRC 106305.</title>
        <authorList>
            <person name="Hosoyama A."/>
            <person name="Uohara A."/>
            <person name="Ohji S."/>
            <person name="Ichikawa N."/>
        </authorList>
    </citation>
    <scope>NUCLEOTIDE SEQUENCE [LARGE SCALE GENOMIC DNA]</scope>
    <source>
        <strain evidence="2 3">NBRC 106305</strain>
    </source>
</reference>
<dbReference type="Proteomes" id="UP000321534">
    <property type="component" value="Unassembled WGS sequence"/>
</dbReference>
<gene>
    <name evidence="2" type="ORF">TAE01_37340</name>
</gene>
<sequence length="105" mass="11351">MRHPVDQGARQRLLEAQRAEANALRKVQAAARNCDAVRSRLAAADVKLLEAQRSLVRTSGAARAALLLGVEEATLRRGLRRTDDTTSRHPTSPSSSGHIDAEADD</sequence>
<evidence type="ECO:0008006" key="4">
    <source>
        <dbReference type="Google" id="ProtNLM"/>
    </source>
</evidence>